<accession>A0AAD8WFV0</accession>
<dbReference type="Proteomes" id="UP001231189">
    <property type="component" value="Unassembled WGS sequence"/>
</dbReference>
<keyword evidence="4" id="KW-1185">Reference proteome</keyword>
<reference evidence="3" key="1">
    <citation type="submission" date="2023-07" db="EMBL/GenBank/DDBJ databases">
        <title>A chromosome-level genome assembly of Lolium multiflorum.</title>
        <authorList>
            <person name="Chen Y."/>
            <person name="Copetti D."/>
            <person name="Kolliker R."/>
            <person name="Studer B."/>
        </authorList>
    </citation>
    <scope>NUCLEOTIDE SEQUENCE</scope>
    <source>
        <strain evidence="3">02402/16</strain>
        <tissue evidence="3">Leaf</tissue>
    </source>
</reference>
<dbReference type="Pfam" id="PF13966">
    <property type="entry name" value="zf-RVT"/>
    <property type="match status" value="1"/>
</dbReference>
<evidence type="ECO:0000313" key="3">
    <source>
        <dbReference type="EMBL" id="KAK1660759.1"/>
    </source>
</evidence>
<comment type="caution">
    <text evidence="3">The sequence shown here is derived from an EMBL/GenBank/DDBJ whole genome shotgun (WGS) entry which is preliminary data.</text>
</comment>
<dbReference type="EMBL" id="JAUUTY010000003">
    <property type="protein sequence ID" value="KAK1660759.1"/>
    <property type="molecule type" value="Genomic_DNA"/>
</dbReference>
<name>A0AAD8WFV0_LOLMU</name>
<dbReference type="InterPro" id="IPR026960">
    <property type="entry name" value="RVT-Znf"/>
</dbReference>
<dbReference type="AlphaFoldDB" id="A0AAD8WFV0"/>
<evidence type="ECO:0000256" key="1">
    <source>
        <dbReference type="SAM" id="MobiDB-lite"/>
    </source>
</evidence>
<feature type="domain" description="Reverse transcriptase zinc-binding" evidence="2">
    <location>
        <begin position="229"/>
        <end position="298"/>
    </location>
</feature>
<gene>
    <name evidence="3" type="ORF">QYE76_048918</name>
</gene>
<feature type="region of interest" description="Disordered" evidence="1">
    <location>
        <begin position="113"/>
        <end position="145"/>
    </location>
</feature>
<organism evidence="3 4">
    <name type="scientific">Lolium multiflorum</name>
    <name type="common">Italian ryegrass</name>
    <name type="synonym">Lolium perenne subsp. multiflorum</name>
    <dbReference type="NCBI Taxonomy" id="4521"/>
    <lineage>
        <taxon>Eukaryota</taxon>
        <taxon>Viridiplantae</taxon>
        <taxon>Streptophyta</taxon>
        <taxon>Embryophyta</taxon>
        <taxon>Tracheophyta</taxon>
        <taxon>Spermatophyta</taxon>
        <taxon>Magnoliopsida</taxon>
        <taxon>Liliopsida</taxon>
        <taxon>Poales</taxon>
        <taxon>Poaceae</taxon>
        <taxon>BOP clade</taxon>
        <taxon>Pooideae</taxon>
        <taxon>Poodae</taxon>
        <taxon>Poeae</taxon>
        <taxon>Poeae Chloroplast Group 2 (Poeae type)</taxon>
        <taxon>Loliodinae</taxon>
        <taxon>Loliinae</taxon>
        <taxon>Lolium</taxon>
    </lineage>
</organism>
<sequence>MEMGEFERFKERAMEIVRNSKDPASCLRLMRRRAASILGAGELDRGKFSMGDSFKSRSCPLPEFPLLPEGAMETSGVGAHTGKRQLPAGTTEVVATAIVPTGARPAVTAIADPSSCDGNEQYSADGTAVAEDSGEADEAVGSNSDGQGAVQLHALAVSGFQQGVPYTYDNNRKGNRNVQEQPAQNKRRCRQYEVFWERASELPEIIAEAWEGMMDDAGVGATSSRPDGQRPVWKLIWQCKAPPKVRMFAWKLAKNALATQMNKKRRHMETMGTCPVCNQEDEDSFHAMIRCPHAKALWQIMHSCWDLPDVEMLFNSGPEWIFDVLLELNEVGILVFSSNLVARAWRCQIWSLMASPECCPGMILSTAMALPLASYIGASRRLVTITYLKLDVGLLEEPRGWRLARPATCYEDEVSLEPDEYDIELLAEAVMSLPARHVQRQKLITNVRSIIPTIAVDLNAAVRVHSVVSPSPR</sequence>
<proteinExistence type="predicted"/>
<evidence type="ECO:0000313" key="4">
    <source>
        <dbReference type="Proteomes" id="UP001231189"/>
    </source>
</evidence>
<protein>
    <recommendedName>
        <fullName evidence="2">Reverse transcriptase zinc-binding domain-containing protein</fullName>
    </recommendedName>
</protein>
<evidence type="ECO:0000259" key="2">
    <source>
        <dbReference type="Pfam" id="PF13966"/>
    </source>
</evidence>